<evidence type="ECO:0000259" key="1">
    <source>
        <dbReference type="Pfam" id="PF09983"/>
    </source>
</evidence>
<evidence type="ECO:0000313" key="3">
    <source>
        <dbReference type="Proteomes" id="UP001225646"/>
    </source>
</evidence>
<comment type="caution">
    <text evidence="2">The sequence shown here is derived from an EMBL/GenBank/DDBJ whole genome shotgun (WGS) entry which is preliminary data.</text>
</comment>
<proteinExistence type="predicted"/>
<dbReference type="Pfam" id="PF09983">
    <property type="entry name" value="JetD_C"/>
    <property type="match status" value="1"/>
</dbReference>
<sequence>MEPIERLLAVFPKRTISLGELEQLIQPFVRTYDEFSEIILRLEAERALEMVKSKGRTTRTPSLAFQYRIHKSRFIEDYHHELQRYQNRLHPAIQLDDYYGKDPSVWNNDVPFILKIDEYLKTHSLPSEPVPAPERSMELVGDEKWITEGDGKKLLERIGLFDRLRIIPVSEPLMLAVHPAKIEEVVQLHLIVENKTTYQALLPTLPDTAFSTLIYGEGKAIISSIEQFSLQYPVKADHRFYYFGDIDREGIAIWHSLAKKQPVSPALPFYRACLQKDPASGKDYQMERADALDAFLAYFAPDEQKQLQELLASGQYYPQEMLKTRELQQIWREWQWTS</sequence>
<keyword evidence="3" id="KW-1185">Reference proteome</keyword>
<feature type="domain" description="Wadjet protein JetD C-terminal" evidence="1">
    <location>
        <begin position="184"/>
        <end position="276"/>
    </location>
</feature>
<evidence type="ECO:0000313" key="2">
    <source>
        <dbReference type="EMBL" id="MDQ0163677.1"/>
    </source>
</evidence>
<accession>A0ABT9VRR0</accession>
<organism evidence="2 3">
    <name type="scientific">Aeribacillus alveayuensis</name>
    <dbReference type="NCBI Taxonomy" id="279215"/>
    <lineage>
        <taxon>Bacteria</taxon>
        <taxon>Bacillati</taxon>
        <taxon>Bacillota</taxon>
        <taxon>Bacilli</taxon>
        <taxon>Bacillales</taxon>
        <taxon>Bacillaceae</taxon>
        <taxon>Aeribacillus</taxon>
    </lineage>
</organism>
<reference evidence="2 3" key="1">
    <citation type="submission" date="2023-07" db="EMBL/GenBank/DDBJ databases">
        <title>Genomic Encyclopedia of Type Strains, Phase IV (KMG-IV): sequencing the most valuable type-strain genomes for metagenomic binning, comparative biology and taxonomic classification.</title>
        <authorList>
            <person name="Goeker M."/>
        </authorList>
    </citation>
    <scope>NUCLEOTIDE SEQUENCE [LARGE SCALE GENOMIC DNA]</scope>
    <source>
        <strain evidence="2 3">DSM 19092</strain>
    </source>
</reference>
<name>A0ABT9VRR0_9BACI</name>
<dbReference type="EMBL" id="JAUSTR010000021">
    <property type="protein sequence ID" value="MDQ0163677.1"/>
    <property type="molecule type" value="Genomic_DNA"/>
</dbReference>
<dbReference type="Proteomes" id="UP001225646">
    <property type="component" value="Unassembled WGS sequence"/>
</dbReference>
<gene>
    <name evidence="2" type="ORF">J2S06_002787</name>
</gene>
<dbReference type="InterPro" id="IPR024534">
    <property type="entry name" value="JetD_C"/>
</dbReference>
<dbReference type="RefSeq" id="WP_419152671.1">
    <property type="nucleotide sequence ID" value="NZ_JAUSTR010000021.1"/>
</dbReference>
<protein>
    <recommendedName>
        <fullName evidence="1">Wadjet protein JetD C-terminal domain-containing protein</fullName>
    </recommendedName>
</protein>